<dbReference type="SMART" id="SM00857">
    <property type="entry name" value="Resolvase"/>
    <property type="match status" value="1"/>
</dbReference>
<dbReference type="InterPro" id="IPR036162">
    <property type="entry name" value="Resolvase-like_N_sf"/>
</dbReference>
<evidence type="ECO:0000259" key="3">
    <source>
        <dbReference type="PROSITE" id="PS51737"/>
    </source>
</evidence>
<dbReference type="AlphaFoldDB" id="W4R178"/>
<dbReference type="SUPFAM" id="SSF53041">
    <property type="entry name" value="Resolvase-like"/>
    <property type="match status" value="1"/>
</dbReference>
<dbReference type="PANTHER" id="PTHR30461">
    <property type="entry name" value="DNA-INVERTASE FROM LAMBDOID PROPHAGE"/>
    <property type="match status" value="1"/>
</dbReference>
<dbReference type="RefSeq" id="WP_035668718.1">
    <property type="nucleotide sequence ID" value="NZ_BAUV01000098.1"/>
</dbReference>
<name>W4R178_HALA3</name>
<sequence>MHLDRNDLKGRRVVFYGRYSTDKQDMEKQKEYVQQFMKEFGCEIIKSYEDPETSGRKIRYYKRKGLMSLLKDAEQDKFDDVVIASYDRISRNPIDHIILRERLKDKRVIIASTKTFYTPTKSDDFIMNLVLDGLSKFEADNTAQRTKDVAKALVKLGKWTGGKTPLGYSYDPQKKQFSIRSDEAEVVRDIFNKYKQKKGFAAIANELEHEGKLKDEKGNSLKWTKHRIKDVMTNPIYTGKFSTLRRKENSGYSLHRKEEWVVIKADKNYNLQPIITQELWDECWDLYQEKLSKQKGKINKYYPATYYLKGIISCGNCDQILASKDFRSKRRGKLYGARMYHCTVCLKCKKQECSCEKKEKCKVKIQCDTVDKLLSELWYEFITETNNFNDIEQKIMENIKLEFDQTVQKYKEKETMIAHLNGKITKLKEEKSKLVQRFEYPILNEDDTSLEEPFESEEVQFIHALELAIIQFEEDLQVQEEDLINLKYEQRHLYNVKEEKNLLHTYILKKKACTFEDLDNYEKREFATSLIQGFVVESNSIKIKMVARPEKTRYIL</sequence>
<feature type="domain" description="Recombinase" evidence="3">
    <location>
        <begin position="165"/>
        <end position="293"/>
    </location>
</feature>
<protein>
    <submittedName>
        <fullName evidence="4">Cassette chromosome recombinase B</fullName>
    </submittedName>
</protein>
<feature type="coiled-coil region" evidence="1">
    <location>
        <begin position="410"/>
        <end position="437"/>
    </location>
</feature>
<organism evidence="4 5">
    <name type="scientific">Halalkalibacter akibai (strain ATCC 43226 / DSM 21942 / CIP 109018 / JCM 9157 / 1139)</name>
    <name type="common">Bacillus akibai</name>
    <dbReference type="NCBI Taxonomy" id="1236973"/>
    <lineage>
        <taxon>Bacteria</taxon>
        <taxon>Bacillati</taxon>
        <taxon>Bacillota</taxon>
        <taxon>Bacilli</taxon>
        <taxon>Bacillales</taxon>
        <taxon>Bacillaceae</taxon>
        <taxon>Halalkalibacter</taxon>
    </lineage>
</organism>
<evidence type="ECO:0000259" key="2">
    <source>
        <dbReference type="PROSITE" id="PS51736"/>
    </source>
</evidence>
<keyword evidence="5" id="KW-1185">Reference proteome</keyword>
<gene>
    <name evidence="4" type="ORF">JCM9157_4970</name>
</gene>
<dbReference type="InterPro" id="IPR050639">
    <property type="entry name" value="SSR_resolvase"/>
</dbReference>
<dbReference type="GO" id="GO:0003677">
    <property type="term" value="F:DNA binding"/>
    <property type="evidence" value="ECO:0007669"/>
    <property type="project" value="InterPro"/>
</dbReference>
<dbReference type="PROSITE" id="PS51736">
    <property type="entry name" value="RECOMBINASES_3"/>
    <property type="match status" value="1"/>
</dbReference>
<dbReference type="EMBL" id="BAUV01000098">
    <property type="protein sequence ID" value="GAE37653.1"/>
    <property type="molecule type" value="Genomic_DNA"/>
</dbReference>
<dbReference type="PROSITE" id="PS51737">
    <property type="entry name" value="RECOMBINASE_DNA_BIND"/>
    <property type="match status" value="1"/>
</dbReference>
<dbReference type="InterPro" id="IPR038109">
    <property type="entry name" value="DNA_bind_recomb_sf"/>
</dbReference>
<evidence type="ECO:0000313" key="5">
    <source>
        <dbReference type="Proteomes" id="UP000018896"/>
    </source>
</evidence>
<dbReference type="eggNOG" id="COG1961">
    <property type="taxonomic scope" value="Bacteria"/>
</dbReference>
<accession>W4R178</accession>
<dbReference type="GO" id="GO:0000150">
    <property type="term" value="F:DNA strand exchange activity"/>
    <property type="evidence" value="ECO:0007669"/>
    <property type="project" value="InterPro"/>
</dbReference>
<feature type="domain" description="Resolvase/invertase-type recombinase catalytic" evidence="2">
    <location>
        <begin position="12"/>
        <end position="157"/>
    </location>
</feature>
<dbReference type="Gene3D" id="3.90.1750.20">
    <property type="entry name" value="Putative Large Serine Recombinase, Chain B, Domain 2"/>
    <property type="match status" value="1"/>
</dbReference>
<evidence type="ECO:0000256" key="1">
    <source>
        <dbReference type="SAM" id="Coils"/>
    </source>
</evidence>
<dbReference type="Pfam" id="PF07508">
    <property type="entry name" value="Recombinase"/>
    <property type="match status" value="1"/>
</dbReference>
<dbReference type="PANTHER" id="PTHR30461:SF23">
    <property type="entry name" value="DNA RECOMBINASE-RELATED"/>
    <property type="match status" value="1"/>
</dbReference>
<reference evidence="4 5" key="1">
    <citation type="journal article" date="2014" name="Genome Announc.">
        <title>Draft Genome Sequences of Three Alkaliphilic Bacillus Strains, Bacillus wakoensis JCM 9140T, Bacillus akibai JCM 9157T, and Bacillus hemicellulosilyticus JCM 9152T.</title>
        <authorList>
            <person name="Yuki M."/>
            <person name="Oshima K."/>
            <person name="Suda W."/>
            <person name="Oshida Y."/>
            <person name="Kitamura K."/>
            <person name="Iida T."/>
            <person name="Hattori M."/>
            <person name="Ohkuma M."/>
        </authorList>
    </citation>
    <scope>NUCLEOTIDE SEQUENCE [LARGE SCALE GENOMIC DNA]</scope>
    <source>
        <strain evidence="4 5">JCM 9157</strain>
    </source>
</reference>
<dbReference type="CDD" id="cd00338">
    <property type="entry name" value="Ser_Recombinase"/>
    <property type="match status" value="1"/>
</dbReference>
<dbReference type="InterPro" id="IPR011109">
    <property type="entry name" value="DNA_bind_recombinase_dom"/>
</dbReference>
<dbReference type="STRING" id="1236973.JCM9157_4970"/>
<proteinExistence type="predicted"/>
<dbReference type="OrthoDB" id="9811097at2"/>
<dbReference type="Proteomes" id="UP000018896">
    <property type="component" value="Unassembled WGS sequence"/>
</dbReference>
<dbReference type="Pfam" id="PF00239">
    <property type="entry name" value="Resolvase"/>
    <property type="match status" value="1"/>
</dbReference>
<comment type="caution">
    <text evidence="4">The sequence shown here is derived from an EMBL/GenBank/DDBJ whole genome shotgun (WGS) entry which is preliminary data.</text>
</comment>
<dbReference type="Gene3D" id="3.40.50.1390">
    <property type="entry name" value="Resolvase, N-terminal catalytic domain"/>
    <property type="match status" value="1"/>
</dbReference>
<dbReference type="InterPro" id="IPR006119">
    <property type="entry name" value="Resolv_N"/>
</dbReference>
<feature type="coiled-coil region" evidence="1">
    <location>
        <begin position="462"/>
        <end position="489"/>
    </location>
</feature>
<keyword evidence="1" id="KW-0175">Coiled coil</keyword>
<evidence type="ECO:0000313" key="4">
    <source>
        <dbReference type="EMBL" id="GAE37653.1"/>
    </source>
</evidence>